<reference evidence="1 2" key="2">
    <citation type="journal article" date="2016" name="Int. J. Syst. Evol. Microbiol.">
        <title>Bacillus gobiensis sp. nov., isolated from a soil sample.</title>
        <authorList>
            <person name="Liu B."/>
            <person name="Liu G.H."/>
            <person name="Cetin S."/>
            <person name="Schumann P."/>
            <person name="Pan Z.Z."/>
            <person name="Chen Q.Q."/>
        </authorList>
    </citation>
    <scope>NUCLEOTIDE SEQUENCE [LARGE SCALE GENOMIC DNA]</scope>
    <source>
        <strain evidence="1 2">FJAT-4402</strain>
    </source>
</reference>
<evidence type="ECO:0000313" key="1">
    <source>
        <dbReference type="EMBL" id="ALC80433.1"/>
    </source>
</evidence>
<organism evidence="1 2">
    <name type="scientific">Bacillus gobiensis</name>
    <dbReference type="NCBI Taxonomy" id="1441095"/>
    <lineage>
        <taxon>Bacteria</taxon>
        <taxon>Bacillati</taxon>
        <taxon>Bacillota</taxon>
        <taxon>Bacilli</taxon>
        <taxon>Bacillales</taxon>
        <taxon>Bacillaceae</taxon>
        <taxon>Bacillus</taxon>
    </lineage>
</organism>
<dbReference type="PATRIC" id="fig|1441095.3.peg.349"/>
<dbReference type="EMBL" id="CP012600">
    <property type="protein sequence ID" value="ALC80433.1"/>
    <property type="molecule type" value="Genomic_DNA"/>
</dbReference>
<protein>
    <submittedName>
        <fullName evidence="1">Uncharacterized protein</fullName>
    </submittedName>
</protein>
<gene>
    <name evidence="1" type="ORF">AM592_01660</name>
</gene>
<accession>A0A0M4G6E3</accession>
<dbReference type="AlphaFoldDB" id="A0A0M4G6E3"/>
<dbReference type="Proteomes" id="UP000067625">
    <property type="component" value="Chromosome"/>
</dbReference>
<reference evidence="2" key="1">
    <citation type="submission" date="2015-08" db="EMBL/GenBank/DDBJ databases">
        <title>Genome sequencing project for genomic taxonomy and phylogenomics of Bacillus-like bacteria.</title>
        <authorList>
            <person name="Liu B."/>
            <person name="Wang J."/>
            <person name="Zhu Y."/>
            <person name="Liu G."/>
            <person name="Chen Q."/>
            <person name="Chen Z."/>
            <person name="Lan J."/>
            <person name="Che J."/>
            <person name="Ge C."/>
            <person name="Shi H."/>
            <person name="Pan Z."/>
            <person name="Liu X."/>
        </authorList>
    </citation>
    <scope>NUCLEOTIDE SEQUENCE [LARGE SCALE GENOMIC DNA]</scope>
    <source>
        <strain evidence="2">FJAT-4402</strain>
    </source>
</reference>
<keyword evidence="2" id="KW-1185">Reference proteome</keyword>
<dbReference type="STRING" id="1441095.AM592_01660"/>
<sequence length="78" mass="9206">MVTSIQVDFAEQILIELFKEKKLQLIIRVGCLNEEYSHSLWFNSLQEYYESKDEFCVHCGAPLDWKNAKVGFKRGIYN</sequence>
<evidence type="ECO:0000313" key="2">
    <source>
        <dbReference type="Proteomes" id="UP000067625"/>
    </source>
</evidence>
<name>A0A0M4G6E3_9BACI</name>
<proteinExistence type="predicted"/>